<accession>A0A4P2PW73</accession>
<dbReference type="PANTHER" id="PTHR44591:SF3">
    <property type="entry name" value="RESPONSE REGULATORY DOMAIN-CONTAINING PROTEIN"/>
    <property type="match status" value="1"/>
</dbReference>
<organism evidence="5 6">
    <name type="scientific">Sorangium cellulosum</name>
    <name type="common">Polyangium cellulosum</name>
    <dbReference type="NCBI Taxonomy" id="56"/>
    <lineage>
        <taxon>Bacteria</taxon>
        <taxon>Pseudomonadati</taxon>
        <taxon>Myxococcota</taxon>
        <taxon>Polyangia</taxon>
        <taxon>Polyangiales</taxon>
        <taxon>Polyangiaceae</taxon>
        <taxon>Sorangium</taxon>
    </lineage>
</organism>
<gene>
    <name evidence="5" type="ORF">SOCEGT47_011960</name>
</gene>
<dbReference type="EMBL" id="CP012670">
    <property type="protein sequence ID" value="AUX20723.1"/>
    <property type="molecule type" value="Genomic_DNA"/>
</dbReference>
<protein>
    <recommendedName>
        <fullName evidence="4">Response regulatory domain-containing protein</fullName>
    </recommendedName>
</protein>
<feature type="domain" description="Response regulatory" evidence="4">
    <location>
        <begin position="53"/>
        <end position="166"/>
    </location>
</feature>
<evidence type="ECO:0000259" key="4">
    <source>
        <dbReference type="PROSITE" id="PS50110"/>
    </source>
</evidence>
<dbReference type="CDD" id="cd00156">
    <property type="entry name" value="REC"/>
    <property type="match status" value="1"/>
</dbReference>
<evidence type="ECO:0000313" key="5">
    <source>
        <dbReference type="EMBL" id="AUX20723.1"/>
    </source>
</evidence>
<dbReference type="InterPro" id="IPR050595">
    <property type="entry name" value="Bact_response_regulator"/>
</dbReference>
<name>A0A4P2PW73_SORCE</name>
<dbReference type="PROSITE" id="PS50110">
    <property type="entry name" value="RESPONSE_REGULATORY"/>
    <property type="match status" value="1"/>
</dbReference>
<dbReference type="Proteomes" id="UP000295781">
    <property type="component" value="Chromosome"/>
</dbReference>
<feature type="region of interest" description="Disordered" evidence="3">
    <location>
        <begin position="1"/>
        <end position="47"/>
    </location>
</feature>
<dbReference type="Gene3D" id="3.40.50.2300">
    <property type="match status" value="1"/>
</dbReference>
<dbReference type="AlphaFoldDB" id="A0A4P2PW73"/>
<evidence type="ECO:0000256" key="3">
    <source>
        <dbReference type="SAM" id="MobiDB-lite"/>
    </source>
</evidence>
<reference evidence="5 6" key="1">
    <citation type="submission" date="2015-09" db="EMBL/GenBank/DDBJ databases">
        <title>Sorangium comparison.</title>
        <authorList>
            <person name="Zaburannyi N."/>
            <person name="Bunk B."/>
            <person name="Overmann J."/>
            <person name="Mueller R."/>
        </authorList>
    </citation>
    <scope>NUCLEOTIDE SEQUENCE [LARGE SCALE GENOMIC DNA]</scope>
    <source>
        <strain evidence="5 6">So ceGT47</strain>
    </source>
</reference>
<dbReference type="InterPro" id="IPR011006">
    <property type="entry name" value="CheY-like_superfamily"/>
</dbReference>
<dbReference type="GO" id="GO:0000160">
    <property type="term" value="P:phosphorelay signal transduction system"/>
    <property type="evidence" value="ECO:0007669"/>
    <property type="project" value="InterPro"/>
</dbReference>
<evidence type="ECO:0000313" key="6">
    <source>
        <dbReference type="Proteomes" id="UP000295781"/>
    </source>
</evidence>
<evidence type="ECO:0000256" key="2">
    <source>
        <dbReference type="PROSITE-ProRule" id="PRU00169"/>
    </source>
</evidence>
<dbReference type="PANTHER" id="PTHR44591">
    <property type="entry name" value="STRESS RESPONSE REGULATOR PROTEIN 1"/>
    <property type="match status" value="1"/>
</dbReference>
<proteinExistence type="predicted"/>
<sequence length="166" mass="17439">MGTDERRGDGAAAVQRDTSQALDGAEDDAPAAPLPLRPPGLGSVRREPRRPGTIFIVEDDRGVSDALASVLSDEGYDVTVAANGAEALARLRDAPTPALIVLDLMMPVMDGYEFRAEQLRTPAIADVPVVVLTAGTAPRASELGAVDILKKPIDLVLLLDAVGRYV</sequence>
<evidence type="ECO:0000256" key="1">
    <source>
        <dbReference type="ARBA" id="ARBA00022553"/>
    </source>
</evidence>
<dbReference type="Pfam" id="PF00072">
    <property type="entry name" value="Response_reg"/>
    <property type="match status" value="1"/>
</dbReference>
<dbReference type="RefSeq" id="WP_129346091.1">
    <property type="nucleotide sequence ID" value="NZ_CP012670.1"/>
</dbReference>
<dbReference type="SMART" id="SM00448">
    <property type="entry name" value="REC"/>
    <property type="match status" value="1"/>
</dbReference>
<dbReference type="InterPro" id="IPR001789">
    <property type="entry name" value="Sig_transdc_resp-reg_receiver"/>
</dbReference>
<dbReference type="OrthoDB" id="9800029at2"/>
<dbReference type="SUPFAM" id="SSF52172">
    <property type="entry name" value="CheY-like"/>
    <property type="match status" value="1"/>
</dbReference>
<keyword evidence="1 2" id="KW-0597">Phosphoprotein</keyword>
<feature type="modified residue" description="4-aspartylphosphate" evidence="2">
    <location>
        <position position="103"/>
    </location>
</feature>